<evidence type="ECO:0000313" key="2">
    <source>
        <dbReference type="Proteomes" id="UP000825933"/>
    </source>
</evidence>
<proteinExistence type="predicted"/>
<organism evidence="1 2">
    <name type="scientific">Methanobacterium spitsbergense</name>
    <dbReference type="NCBI Taxonomy" id="2874285"/>
    <lineage>
        <taxon>Archaea</taxon>
        <taxon>Methanobacteriati</taxon>
        <taxon>Methanobacteriota</taxon>
        <taxon>Methanomada group</taxon>
        <taxon>Methanobacteria</taxon>
        <taxon>Methanobacteriales</taxon>
        <taxon>Methanobacteriaceae</taxon>
        <taxon>Methanobacterium</taxon>
    </lineage>
</organism>
<dbReference type="Proteomes" id="UP000825933">
    <property type="component" value="Unassembled WGS sequence"/>
</dbReference>
<comment type="caution">
    <text evidence="1">The sequence shown here is derived from an EMBL/GenBank/DDBJ whole genome shotgun (WGS) entry which is preliminary data.</text>
</comment>
<dbReference type="AlphaFoldDB" id="A0A8T5UPJ7"/>
<gene>
    <name evidence="1" type="ORF">K8N75_05910</name>
</gene>
<reference evidence="2" key="1">
    <citation type="journal article" date="2022" name="Microbiol. Resour. Announc.">
        <title>Draft Genome Sequence of a Methanogenic Archaeon from West Spitsbergen Permafrost.</title>
        <authorList>
            <person name="Trubitsyn V."/>
            <person name="Rivkina E."/>
            <person name="Shcherbakova V."/>
        </authorList>
    </citation>
    <scope>NUCLEOTIDE SEQUENCE [LARGE SCALE GENOMIC DNA]</scope>
    <source>
        <strain evidence="2">VT</strain>
    </source>
</reference>
<dbReference type="RefSeq" id="WP_223791184.1">
    <property type="nucleotide sequence ID" value="NZ_JAIOUQ010000007.1"/>
</dbReference>
<name>A0A8T5UPJ7_9EURY</name>
<accession>A0A8T5UPJ7</accession>
<evidence type="ECO:0000313" key="1">
    <source>
        <dbReference type="EMBL" id="MBZ2165574.1"/>
    </source>
</evidence>
<sequence length="140" mass="16088">MSETPIIKIKSDPETIRIVAKRKGDVSIQTINLRIIMANLWWEGSPELETFFNVMELTIKRALNEVYPHNKMSIDYKFCANDALEDASEIIVEITDIKADDVDVDIGGRFITLGGTDSRGFFKKMTSFRRKFTEEVHKEI</sequence>
<dbReference type="EMBL" id="JAIOUQ010000007">
    <property type="protein sequence ID" value="MBZ2165574.1"/>
    <property type="molecule type" value="Genomic_DNA"/>
</dbReference>
<protein>
    <submittedName>
        <fullName evidence="1">Uncharacterized protein</fullName>
    </submittedName>
</protein>
<keyword evidence="2" id="KW-1185">Reference proteome</keyword>